<dbReference type="AlphaFoldDB" id="A0A1W2H3T0"/>
<gene>
    <name evidence="1" type="ORF">SAMN00777080_2206</name>
</gene>
<protein>
    <submittedName>
        <fullName evidence="1">Uncharacterized protein</fullName>
    </submittedName>
</protein>
<sequence length="68" mass="7433">MPLVPIAIGIGERRKWLIRVGIGKGAAPLFQSPPPHITGPVAELAEARMVKPDVISYFEHFKNVGDSR</sequence>
<reference evidence="2" key="1">
    <citation type="submission" date="2017-04" db="EMBL/GenBank/DDBJ databases">
        <authorList>
            <person name="Varghese N."/>
            <person name="Submissions S."/>
        </authorList>
    </citation>
    <scope>NUCLEOTIDE SEQUENCE [LARGE SCALE GENOMIC DNA]</scope>
    <source>
        <strain evidence="2">DSM 16537</strain>
    </source>
</reference>
<evidence type="ECO:0000313" key="1">
    <source>
        <dbReference type="EMBL" id="SMD43607.1"/>
    </source>
</evidence>
<organism evidence="1 2">
    <name type="scientific">Aquiflexum balticum DSM 16537</name>
    <dbReference type="NCBI Taxonomy" id="758820"/>
    <lineage>
        <taxon>Bacteria</taxon>
        <taxon>Pseudomonadati</taxon>
        <taxon>Bacteroidota</taxon>
        <taxon>Cytophagia</taxon>
        <taxon>Cytophagales</taxon>
        <taxon>Cyclobacteriaceae</taxon>
        <taxon>Aquiflexum</taxon>
    </lineage>
</organism>
<dbReference type="Proteomes" id="UP000192333">
    <property type="component" value="Chromosome I"/>
</dbReference>
<keyword evidence="2" id="KW-1185">Reference proteome</keyword>
<dbReference type="EMBL" id="LT838813">
    <property type="protein sequence ID" value="SMD43607.1"/>
    <property type="molecule type" value="Genomic_DNA"/>
</dbReference>
<proteinExistence type="predicted"/>
<name>A0A1W2H3T0_9BACT</name>
<evidence type="ECO:0000313" key="2">
    <source>
        <dbReference type="Proteomes" id="UP000192333"/>
    </source>
</evidence>
<accession>A0A1W2H3T0</accession>